<keyword evidence="8" id="KW-0067">ATP-binding</keyword>
<dbReference type="GO" id="GO:0005524">
    <property type="term" value="F:ATP binding"/>
    <property type="evidence" value="ECO:0007669"/>
    <property type="project" value="UniProtKB-KW"/>
</dbReference>
<evidence type="ECO:0000256" key="9">
    <source>
        <dbReference type="ARBA" id="ARBA00022842"/>
    </source>
</evidence>
<dbReference type="EC" id="2.7.11.1" evidence="2"/>
<dbReference type="InterPro" id="IPR018935">
    <property type="entry name" value="RIO_kinase_CS"/>
</dbReference>
<dbReference type="InterPro" id="IPR048148">
    <property type="entry name" value="Prot_kin_PA4780"/>
</dbReference>
<protein>
    <recommendedName>
        <fullName evidence="2">non-specific serine/threonine protein kinase</fullName>
        <ecNumber evidence="2">2.7.11.1</ecNumber>
    </recommendedName>
</protein>
<comment type="catalytic activity">
    <reaction evidence="11">
        <text>L-seryl-[protein] + ATP = O-phospho-L-seryl-[protein] + ADP + H(+)</text>
        <dbReference type="Rhea" id="RHEA:17989"/>
        <dbReference type="Rhea" id="RHEA-COMP:9863"/>
        <dbReference type="Rhea" id="RHEA-COMP:11604"/>
        <dbReference type="ChEBI" id="CHEBI:15378"/>
        <dbReference type="ChEBI" id="CHEBI:29999"/>
        <dbReference type="ChEBI" id="CHEBI:30616"/>
        <dbReference type="ChEBI" id="CHEBI:83421"/>
        <dbReference type="ChEBI" id="CHEBI:456216"/>
        <dbReference type="EC" id="2.7.11.1"/>
    </reaction>
</comment>
<dbReference type="SMART" id="SM00090">
    <property type="entry name" value="RIO"/>
    <property type="match status" value="1"/>
</dbReference>
<evidence type="ECO:0000256" key="10">
    <source>
        <dbReference type="ARBA" id="ARBA00047899"/>
    </source>
</evidence>
<evidence type="ECO:0000256" key="2">
    <source>
        <dbReference type="ARBA" id="ARBA00012513"/>
    </source>
</evidence>
<comment type="similarity">
    <text evidence="1">Belongs to the protein kinase superfamily. RIO-type Ser/Thr kinase family.</text>
</comment>
<dbReference type="Proteomes" id="UP000646426">
    <property type="component" value="Unassembled WGS sequence"/>
</dbReference>
<evidence type="ECO:0000259" key="13">
    <source>
        <dbReference type="SMART" id="SM00090"/>
    </source>
</evidence>
<keyword evidence="3" id="KW-0723">Serine/threonine-protein kinase</keyword>
<feature type="compositionally biased region" description="Basic and acidic residues" evidence="12">
    <location>
        <begin position="117"/>
        <end position="128"/>
    </location>
</feature>
<dbReference type="GO" id="GO:0004674">
    <property type="term" value="F:protein serine/threonine kinase activity"/>
    <property type="evidence" value="ECO:0007669"/>
    <property type="project" value="UniProtKB-KW"/>
</dbReference>
<evidence type="ECO:0000256" key="12">
    <source>
        <dbReference type="SAM" id="MobiDB-lite"/>
    </source>
</evidence>
<dbReference type="AlphaFoldDB" id="A0A918W7C6"/>
<dbReference type="InterPro" id="IPR051272">
    <property type="entry name" value="RIO-type_Ser/Thr_kinase"/>
</dbReference>
<dbReference type="EMBL" id="BMYD01000001">
    <property type="protein sequence ID" value="GHA72357.1"/>
    <property type="molecule type" value="Genomic_DNA"/>
</dbReference>
<dbReference type="Gene3D" id="3.30.200.20">
    <property type="entry name" value="Phosphorylase Kinase, domain 1"/>
    <property type="match status" value="1"/>
</dbReference>
<dbReference type="InterPro" id="IPR018934">
    <property type="entry name" value="RIO_dom"/>
</dbReference>
<dbReference type="InterPro" id="IPR011009">
    <property type="entry name" value="Kinase-like_dom_sf"/>
</dbReference>
<comment type="catalytic activity">
    <reaction evidence="10">
        <text>L-threonyl-[protein] + ATP = O-phospho-L-threonyl-[protein] + ADP + H(+)</text>
        <dbReference type="Rhea" id="RHEA:46608"/>
        <dbReference type="Rhea" id="RHEA-COMP:11060"/>
        <dbReference type="Rhea" id="RHEA-COMP:11605"/>
        <dbReference type="ChEBI" id="CHEBI:15378"/>
        <dbReference type="ChEBI" id="CHEBI:30013"/>
        <dbReference type="ChEBI" id="CHEBI:30616"/>
        <dbReference type="ChEBI" id="CHEBI:61977"/>
        <dbReference type="ChEBI" id="CHEBI:456216"/>
        <dbReference type="EC" id="2.7.11.1"/>
    </reaction>
</comment>
<dbReference type="PROSITE" id="PS01245">
    <property type="entry name" value="RIO1"/>
    <property type="match status" value="1"/>
</dbReference>
<proteinExistence type="inferred from homology"/>
<evidence type="ECO:0000256" key="6">
    <source>
        <dbReference type="ARBA" id="ARBA00022741"/>
    </source>
</evidence>
<accession>A0A918W7C6</accession>
<keyword evidence="6" id="KW-0547">Nucleotide-binding</keyword>
<dbReference type="Gene3D" id="1.10.510.10">
    <property type="entry name" value="Transferase(Phosphotransferase) domain 1"/>
    <property type="match status" value="1"/>
</dbReference>
<feature type="region of interest" description="Disordered" evidence="12">
    <location>
        <begin position="1"/>
        <end position="57"/>
    </location>
</feature>
<dbReference type="CDD" id="cd05145">
    <property type="entry name" value="RIO1_like"/>
    <property type="match status" value="1"/>
</dbReference>
<evidence type="ECO:0000256" key="8">
    <source>
        <dbReference type="ARBA" id="ARBA00022840"/>
    </source>
</evidence>
<feature type="domain" description="RIO kinase" evidence="13">
    <location>
        <begin position="44"/>
        <end position="289"/>
    </location>
</feature>
<evidence type="ECO:0000256" key="3">
    <source>
        <dbReference type="ARBA" id="ARBA00022527"/>
    </source>
</evidence>
<sequence>MSSETRWARRTGSVIGEAAGEGAQCTGPPPRPRRADLQHCAPVPRRDRETFPRDPVKTPASLQTLIDDGVIDEVLRPLKSGKEAAVYVVRSGDDVRCAKVYKDMAQRSFKQRVQYQEGRKSRGSREARAVATGSKYGRRQQEAEWKNTEVDALYRLREAGVRVPEPHGYFHGVLLMELVTDSEGFSAPRLGEVELAAEQARAFHATLVRDVVRMLCCGLIHGDLSEYNVLVGPDGPVIIDFPQVVSAGGNNAARAMLLRDVNNLTASLGRWAPELLDTWYGEEMWALFEAGDLQPDTQLTGRFTPDLRRVDLDSVRDAINDARELALIRQQGREAQDED</sequence>
<evidence type="ECO:0000313" key="14">
    <source>
        <dbReference type="EMBL" id="GHA72357.1"/>
    </source>
</evidence>
<keyword evidence="9" id="KW-0460">Magnesium</keyword>
<dbReference type="InterPro" id="IPR000687">
    <property type="entry name" value="RIO_kinase"/>
</dbReference>
<gene>
    <name evidence="14" type="ORF">GCM10007067_06050</name>
</gene>
<dbReference type="Pfam" id="PF01163">
    <property type="entry name" value="RIO1"/>
    <property type="match status" value="1"/>
</dbReference>
<evidence type="ECO:0000256" key="1">
    <source>
        <dbReference type="ARBA" id="ARBA00009196"/>
    </source>
</evidence>
<reference evidence="14" key="1">
    <citation type="journal article" date="2014" name="Int. J. Syst. Evol. Microbiol.">
        <title>Complete genome sequence of Corynebacterium casei LMG S-19264T (=DSM 44701T), isolated from a smear-ripened cheese.</title>
        <authorList>
            <consortium name="US DOE Joint Genome Institute (JGI-PGF)"/>
            <person name="Walter F."/>
            <person name="Albersmeier A."/>
            <person name="Kalinowski J."/>
            <person name="Ruckert C."/>
        </authorList>
    </citation>
    <scope>NUCLEOTIDE SEQUENCE</scope>
    <source>
        <strain evidence="14">KCTC 23077</strain>
    </source>
</reference>
<dbReference type="NCBIfam" id="NF041645">
    <property type="entry name" value="prot_kin_PA4780"/>
    <property type="match status" value="1"/>
</dbReference>
<name>A0A918W7C6_9GAMM</name>
<feature type="region of interest" description="Disordered" evidence="12">
    <location>
        <begin position="112"/>
        <end position="134"/>
    </location>
</feature>
<evidence type="ECO:0000313" key="15">
    <source>
        <dbReference type="Proteomes" id="UP000646426"/>
    </source>
</evidence>
<keyword evidence="15" id="KW-1185">Reference proteome</keyword>
<keyword evidence="7 14" id="KW-0418">Kinase</keyword>
<dbReference type="PANTHER" id="PTHR45723">
    <property type="entry name" value="SERINE/THREONINE-PROTEIN KINASE RIO1"/>
    <property type="match status" value="1"/>
</dbReference>
<evidence type="ECO:0000256" key="7">
    <source>
        <dbReference type="ARBA" id="ARBA00022777"/>
    </source>
</evidence>
<comment type="caution">
    <text evidence="14">The sequence shown here is derived from an EMBL/GenBank/DDBJ whole genome shotgun (WGS) entry which is preliminary data.</text>
</comment>
<organism evidence="14 15">
    <name type="scientific">Cognatilysobacter bugurensis</name>
    <dbReference type="NCBI Taxonomy" id="543356"/>
    <lineage>
        <taxon>Bacteria</taxon>
        <taxon>Pseudomonadati</taxon>
        <taxon>Pseudomonadota</taxon>
        <taxon>Gammaproteobacteria</taxon>
        <taxon>Lysobacterales</taxon>
        <taxon>Lysobacteraceae</taxon>
        <taxon>Cognatilysobacter</taxon>
    </lineage>
</organism>
<evidence type="ECO:0000256" key="11">
    <source>
        <dbReference type="ARBA" id="ARBA00048679"/>
    </source>
</evidence>
<evidence type="ECO:0000256" key="4">
    <source>
        <dbReference type="ARBA" id="ARBA00022679"/>
    </source>
</evidence>
<reference evidence="14" key="2">
    <citation type="submission" date="2020-09" db="EMBL/GenBank/DDBJ databases">
        <authorList>
            <person name="Sun Q."/>
            <person name="Kim S."/>
        </authorList>
    </citation>
    <scope>NUCLEOTIDE SEQUENCE</scope>
    <source>
        <strain evidence="14">KCTC 23077</strain>
    </source>
</reference>
<evidence type="ECO:0000256" key="5">
    <source>
        <dbReference type="ARBA" id="ARBA00022723"/>
    </source>
</evidence>
<dbReference type="SUPFAM" id="SSF56112">
    <property type="entry name" value="Protein kinase-like (PK-like)"/>
    <property type="match status" value="1"/>
</dbReference>
<dbReference type="GO" id="GO:0046872">
    <property type="term" value="F:metal ion binding"/>
    <property type="evidence" value="ECO:0007669"/>
    <property type="project" value="UniProtKB-KW"/>
</dbReference>
<keyword evidence="5" id="KW-0479">Metal-binding</keyword>
<feature type="compositionally biased region" description="Basic and acidic residues" evidence="12">
    <location>
        <begin position="44"/>
        <end position="56"/>
    </location>
</feature>
<keyword evidence="4" id="KW-0808">Transferase</keyword>